<dbReference type="PANTHER" id="PTHR33744">
    <property type="entry name" value="CARBOHYDRATE DIACID REGULATOR"/>
    <property type="match status" value="1"/>
</dbReference>
<organism evidence="2 3">
    <name type="scientific">Microbacterium foliorum</name>
    <dbReference type="NCBI Taxonomy" id="104336"/>
    <lineage>
        <taxon>Bacteria</taxon>
        <taxon>Bacillati</taxon>
        <taxon>Actinomycetota</taxon>
        <taxon>Actinomycetes</taxon>
        <taxon>Micrococcales</taxon>
        <taxon>Microbacteriaceae</taxon>
        <taxon>Microbacterium</taxon>
    </lineage>
</organism>
<gene>
    <name evidence="2" type="ORF">QE375_001303</name>
</gene>
<comment type="caution">
    <text evidence="2">The sequence shown here is derived from an EMBL/GenBank/DDBJ whole genome shotgun (WGS) entry which is preliminary data.</text>
</comment>
<keyword evidence="3" id="KW-1185">Reference proteome</keyword>
<dbReference type="Pfam" id="PF13556">
    <property type="entry name" value="HTH_30"/>
    <property type="match status" value="1"/>
</dbReference>
<feature type="domain" description="PucR C-terminal helix-turn-helix" evidence="1">
    <location>
        <begin position="285"/>
        <end position="340"/>
    </location>
</feature>
<evidence type="ECO:0000313" key="3">
    <source>
        <dbReference type="Proteomes" id="UP001249291"/>
    </source>
</evidence>
<evidence type="ECO:0000313" key="2">
    <source>
        <dbReference type="EMBL" id="MDR6141749.1"/>
    </source>
</evidence>
<dbReference type="PANTHER" id="PTHR33744:SF1">
    <property type="entry name" value="DNA-BINDING TRANSCRIPTIONAL ACTIVATOR ADER"/>
    <property type="match status" value="1"/>
</dbReference>
<protein>
    <recommendedName>
        <fullName evidence="1">PucR C-terminal helix-turn-helix domain-containing protein</fullName>
    </recommendedName>
</protein>
<name>A0ABU1HR30_9MICO</name>
<dbReference type="InterPro" id="IPR042070">
    <property type="entry name" value="PucR_C-HTH_sf"/>
</dbReference>
<reference evidence="2 3" key="1">
    <citation type="submission" date="2023-08" db="EMBL/GenBank/DDBJ databases">
        <title>Functional and genomic diversity of the sorghum phyllosphere microbiome.</title>
        <authorList>
            <person name="Shade A."/>
        </authorList>
    </citation>
    <scope>NUCLEOTIDE SEQUENCE [LARGE SCALE GENOMIC DNA]</scope>
    <source>
        <strain evidence="2 3">SORGH_AS_0445</strain>
    </source>
</reference>
<dbReference type="Proteomes" id="UP001249291">
    <property type="component" value="Unassembled WGS sequence"/>
</dbReference>
<evidence type="ECO:0000259" key="1">
    <source>
        <dbReference type="Pfam" id="PF13556"/>
    </source>
</evidence>
<dbReference type="RefSeq" id="WP_309689019.1">
    <property type="nucleotide sequence ID" value="NZ_JAVIZQ010000001.1"/>
</dbReference>
<sequence>MTISDTTTDATSMALHEIAVQLEASLNRRVVIRRFSPAGIVGPQSPTLLSVPVQDDGDAVALIVIDLGAGSPLTASEFEAVDAAAALVRITLRRDPGSSRADRESVLRDLLDVDDSVRRDAYSRALRQMWVQREAGTVVRAVLIDSAVTDVDRIAFGRHLAHLRPVPAHFITLEGGVVMLVGQPSDIDLADVLLQEAARRGMRILGIGSASPQRGATDLRSAADEAAIAASLAAALPQFHPSVDASDLGVWRLLASASANPDALRIISPAADVLYSQTDDTQRLTVETYLDVGANVVAACRILFVHRTTLYYRLERMPPIVKDALDDGVKRSTLHLALKLIRLWESTGRL</sequence>
<dbReference type="EMBL" id="JAVIZQ010000001">
    <property type="protein sequence ID" value="MDR6141749.1"/>
    <property type="molecule type" value="Genomic_DNA"/>
</dbReference>
<dbReference type="InterPro" id="IPR051448">
    <property type="entry name" value="CdaR-like_regulators"/>
</dbReference>
<proteinExistence type="predicted"/>
<accession>A0ABU1HR30</accession>
<dbReference type="Gene3D" id="1.10.10.2840">
    <property type="entry name" value="PucR C-terminal helix-turn-helix domain"/>
    <property type="match status" value="1"/>
</dbReference>
<dbReference type="InterPro" id="IPR025736">
    <property type="entry name" value="PucR_C-HTH_dom"/>
</dbReference>